<dbReference type="RefSeq" id="WP_011281210.1">
    <property type="nucleotide sequence ID" value="NC_007204.1"/>
</dbReference>
<dbReference type="eggNOG" id="ENOG5033N14">
    <property type="taxonomic scope" value="Bacteria"/>
</dbReference>
<keyword evidence="3" id="KW-1185">Reference proteome</keyword>
<name>Q4FQA7_PSYA2</name>
<evidence type="ECO:0000313" key="3">
    <source>
        <dbReference type="Proteomes" id="UP000000546"/>
    </source>
</evidence>
<dbReference type="EMBL" id="CP000082">
    <property type="protein sequence ID" value="AAZ19801.1"/>
    <property type="molecule type" value="Genomic_DNA"/>
</dbReference>
<dbReference type="HOGENOM" id="CLU_2357656_0_0_6"/>
<gene>
    <name evidence="2" type="ordered locus">Psyc_1953</name>
</gene>
<dbReference type="KEGG" id="par:Psyc_1953"/>
<accession>Q4FQA7</accession>
<protein>
    <submittedName>
        <fullName evidence="2">Uncharacterized protein</fullName>
    </submittedName>
</protein>
<proteinExistence type="predicted"/>
<sequence>MSNAKNDALKSALDSLEQTMHEASQFHTLEEQVADMKRRGIDPTKAYKDLDGQEEDADWGDTTWKENGKWAPKTPANLDDKARENWDGDNGKPNPPPIV</sequence>
<dbReference type="OrthoDB" id="6649500at2"/>
<organism evidence="2 3">
    <name type="scientific">Psychrobacter arcticus (strain DSM 17307 / VKM B-2377 / 273-4)</name>
    <dbReference type="NCBI Taxonomy" id="259536"/>
    <lineage>
        <taxon>Bacteria</taxon>
        <taxon>Pseudomonadati</taxon>
        <taxon>Pseudomonadota</taxon>
        <taxon>Gammaproteobacteria</taxon>
        <taxon>Moraxellales</taxon>
        <taxon>Moraxellaceae</taxon>
        <taxon>Psychrobacter</taxon>
    </lineage>
</organism>
<reference evidence="2 3" key="1">
    <citation type="journal article" date="2010" name="Appl. Environ. Microbiol.">
        <title>The genome sequence of Psychrobacter arcticus 273-4, a psychroactive Siberian permafrost bacterium, reveals mechanisms for adaptation to low-temperature growth.</title>
        <authorList>
            <person name="Ayala-del-Rio H.L."/>
            <person name="Chain P.S."/>
            <person name="Grzymski J.J."/>
            <person name="Ponder M.A."/>
            <person name="Ivanova N."/>
            <person name="Bergholz P.W."/>
            <person name="Di Bartolo G."/>
            <person name="Hauser L."/>
            <person name="Land M."/>
            <person name="Bakermans C."/>
            <person name="Rodrigues D."/>
            <person name="Klappenbach J."/>
            <person name="Zarka D."/>
            <person name="Larimer F."/>
            <person name="Richardson P."/>
            <person name="Murray A."/>
            <person name="Thomashow M."/>
            <person name="Tiedje J.M."/>
        </authorList>
    </citation>
    <scope>NUCLEOTIDE SEQUENCE [LARGE SCALE GENOMIC DNA]</scope>
    <source>
        <strain evidence="3">DSM 17307 / VKM B-2377 / 273-4</strain>
    </source>
</reference>
<dbReference type="AlphaFoldDB" id="Q4FQA7"/>
<evidence type="ECO:0000256" key="1">
    <source>
        <dbReference type="SAM" id="MobiDB-lite"/>
    </source>
</evidence>
<dbReference type="Proteomes" id="UP000000546">
    <property type="component" value="Chromosome"/>
</dbReference>
<feature type="compositionally biased region" description="Basic and acidic residues" evidence="1">
    <location>
        <begin position="78"/>
        <end position="90"/>
    </location>
</feature>
<evidence type="ECO:0000313" key="2">
    <source>
        <dbReference type="EMBL" id="AAZ19801.1"/>
    </source>
</evidence>
<feature type="region of interest" description="Disordered" evidence="1">
    <location>
        <begin position="45"/>
        <end position="99"/>
    </location>
</feature>